<dbReference type="InParanoid" id="A0A165SIS7"/>
<keyword evidence="3" id="KW-1185">Reference proteome</keyword>
<evidence type="ECO:0000256" key="1">
    <source>
        <dbReference type="SAM" id="MobiDB-lite"/>
    </source>
</evidence>
<feature type="compositionally biased region" description="Polar residues" evidence="1">
    <location>
        <begin position="1"/>
        <end position="11"/>
    </location>
</feature>
<feature type="region of interest" description="Disordered" evidence="1">
    <location>
        <begin position="572"/>
        <end position="625"/>
    </location>
</feature>
<dbReference type="OrthoDB" id="3364707at2759"/>
<evidence type="ECO:0000313" key="2">
    <source>
        <dbReference type="EMBL" id="KZT25219.1"/>
    </source>
</evidence>
<feature type="compositionally biased region" description="Polar residues" evidence="1">
    <location>
        <begin position="844"/>
        <end position="873"/>
    </location>
</feature>
<feature type="compositionally biased region" description="Polar residues" evidence="1">
    <location>
        <begin position="953"/>
        <end position="977"/>
    </location>
</feature>
<organism evidence="2 3">
    <name type="scientific">Neolentinus lepideus HHB14362 ss-1</name>
    <dbReference type="NCBI Taxonomy" id="1314782"/>
    <lineage>
        <taxon>Eukaryota</taxon>
        <taxon>Fungi</taxon>
        <taxon>Dikarya</taxon>
        <taxon>Basidiomycota</taxon>
        <taxon>Agaricomycotina</taxon>
        <taxon>Agaricomycetes</taxon>
        <taxon>Gloeophyllales</taxon>
        <taxon>Gloeophyllaceae</taxon>
        <taxon>Neolentinus</taxon>
    </lineage>
</organism>
<protein>
    <submittedName>
        <fullName evidence="2">Uncharacterized protein</fullName>
    </submittedName>
</protein>
<feature type="compositionally biased region" description="Polar residues" evidence="1">
    <location>
        <begin position="152"/>
        <end position="164"/>
    </location>
</feature>
<feature type="compositionally biased region" description="Basic and acidic residues" evidence="1">
    <location>
        <begin position="609"/>
        <end position="619"/>
    </location>
</feature>
<dbReference type="AlphaFoldDB" id="A0A165SIS7"/>
<feature type="compositionally biased region" description="Basic and acidic residues" evidence="1">
    <location>
        <begin position="528"/>
        <end position="540"/>
    </location>
</feature>
<feature type="compositionally biased region" description="Basic and acidic residues" evidence="1">
    <location>
        <begin position="420"/>
        <end position="437"/>
    </location>
</feature>
<dbReference type="Proteomes" id="UP000076761">
    <property type="component" value="Unassembled WGS sequence"/>
</dbReference>
<feature type="compositionally biased region" description="Polar residues" evidence="1">
    <location>
        <begin position="695"/>
        <end position="709"/>
    </location>
</feature>
<feature type="region of interest" description="Disordered" evidence="1">
    <location>
        <begin position="641"/>
        <end position="1000"/>
    </location>
</feature>
<feature type="compositionally biased region" description="Polar residues" evidence="1">
    <location>
        <begin position="112"/>
        <end position="131"/>
    </location>
</feature>
<feature type="region of interest" description="Disordered" evidence="1">
    <location>
        <begin position="406"/>
        <end position="450"/>
    </location>
</feature>
<feature type="compositionally biased region" description="Low complexity" evidence="1">
    <location>
        <begin position="165"/>
        <end position="178"/>
    </location>
</feature>
<feature type="region of interest" description="Disordered" evidence="1">
    <location>
        <begin position="1"/>
        <end position="323"/>
    </location>
</feature>
<sequence>MPSTPETPQRSGSRHTDKPLVRSYDLTPHPPALGRVDDRSSPNERSHAAGRMAASSSKDLRVDDAISQSAPYSRLTDAPSSYVLYDEPDSRLSPPNTRGGTPPRSRSPIPNGPTQHFQASISHPSSGSTSDLKAMARSQSAPRPRPPMLAGISSTMRQQTQPNISSSSMHPSPSSRRPVNYSGNMPDSSGHGLSSRLDMKRLLSKPAAPSHSGSSIISVPSDTEPAPISPTHDKTPVSVNDKDGSPVSGSSDYGRGREAILKASSPMGQPHLTPRKRDASMPRPSSSRETSTGHRGEEMAPALRRKPSGSRPMPSSSPTTPMPALLVATSSHRRAVVPSLTIDPTYGNCPGSPADHSIGRAAGRRYHGASAVMAVAATKRREMNLSAPVTPIGLTPAGAVAHAYKQQEQKRSTLASMTTEESHHLKSRSLDDERKPSQEGSGEHSATPYYTVFGSTSGKVVAVGGPDDYDWMYTSTTVYAERPESRAGRPSSSLKRSLSRNMSTTFKKGKSTVKREVSPDASNPMHSTEAEKSTLLERRSASLPKERRKSLRLSIDDFSERRVMDPLLTGRSVSASRHQAAQQWGEWTTGSGGQTQDTHTPPKHNKLAKPRDAKKKEEDGSPAGKIWKLVKRISTGGLRERYASQDFSPPPVPALPKEYISQSPARSAEAIASPERGGLARFIQSRPSMAVSRSPVPSNTSPFEFSSRASIAGVRRGSNATSGNRPSTTTRSSSPVSSDRTSSRFFHRPHSAHSSSSSYGEEIPPMPSGKMPQHIIPPSELAKLNSETESPKGIFASNQDMSRMAAHDEVTSSLPCPPRRLGSAGKGSSRPTGSGAPMVPPLASSESFSAATLSHFSSQSSDGGTSTWTSPITPASGVPLSEFGVQPPPRPPKSAQRSHKGSASSSGSVPSPLSGTLGPSTLPSFTITPTDERDNPLDSEAESNMTRDRDSYGASSNASTMKGRPRSNSLGSDSPSRSGFMFREFGATPKQQWTEKEKAEKWDDLLERSARAGGTLHIGGEGLMSDNVRFSQYSEL</sequence>
<feature type="compositionally biased region" description="Polar residues" evidence="1">
    <location>
        <begin position="572"/>
        <end position="599"/>
    </location>
</feature>
<proteinExistence type="predicted"/>
<reference evidence="2 3" key="1">
    <citation type="journal article" date="2016" name="Mol. Biol. Evol.">
        <title>Comparative Genomics of Early-Diverging Mushroom-Forming Fungi Provides Insights into the Origins of Lignocellulose Decay Capabilities.</title>
        <authorList>
            <person name="Nagy L.G."/>
            <person name="Riley R."/>
            <person name="Tritt A."/>
            <person name="Adam C."/>
            <person name="Daum C."/>
            <person name="Floudas D."/>
            <person name="Sun H."/>
            <person name="Yadav J.S."/>
            <person name="Pangilinan J."/>
            <person name="Larsson K.H."/>
            <person name="Matsuura K."/>
            <person name="Barry K."/>
            <person name="Labutti K."/>
            <person name="Kuo R."/>
            <person name="Ohm R.A."/>
            <person name="Bhattacharya S.S."/>
            <person name="Shirouzu T."/>
            <person name="Yoshinaga Y."/>
            <person name="Martin F.M."/>
            <person name="Grigoriev I.V."/>
            <person name="Hibbett D.S."/>
        </authorList>
    </citation>
    <scope>NUCLEOTIDE SEQUENCE [LARGE SCALE GENOMIC DNA]</scope>
    <source>
        <strain evidence="2 3">HHB14362 ss-1</strain>
    </source>
</reference>
<feature type="compositionally biased region" description="Basic and acidic residues" evidence="1">
    <location>
        <begin position="231"/>
        <end position="244"/>
    </location>
</feature>
<evidence type="ECO:0000313" key="3">
    <source>
        <dbReference type="Proteomes" id="UP000076761"/>
    </source>
</evidence>
<dbReference type="EMBL" id="KV425573">
    <property type="protein sequence ID" value="KZT25219.1"/>
    <property type="molecule type" value="Genomic_DNA"/>
</dbReference>
<feature type="compositionally biased region" description="Low complexity" evidence="1">
    <location>
        <begin position="901"/>
        <end position="924"/>
    </location>
</feature>
<name>A0A165SIS7_9AGAM</name>
<gene>
    <name evidence="2" type="ORF">NEOLEDRAFT_1178633</name>
</gene>
<feature type="compositionally biased region" description="Low complexity" evidence="1">
    <location>
        <begin position="491"/>
        <end position="500"/>
    </location>
</feature>
<accession>A0A165SIS7</accession>
<feature type="region of interest" description="Disordered" evidence="1">
    <location>
        <begin position="482"/>
        <end position="549"/>
    </location>
</feature>
<feature type="compositionally biased region" description="Low complexity" evidence="1">
    <location>
        <begin position="725"/>
        <end position="744"/>
    </location>
</feature>
<feature type="compositionally biased region" description="Low complexity" evidence="1">
    <location>
        <begin position="309"/>
        <end position="323"/>
    </location>
</feature>
<feature type="compositionally biased region" description="Basic and acidic residues" evidence="1">
    <location>
        <begin position="35"/>
        <end position="47"/>
    </location>
</feature>
<feature type="compositionally biased region" description="Low complexity" evidence="1">
    <location>
        <begin position="206"/>
        <end position="221"/>
    </location>
</feature>